<dbReference type="Pfam" id="PF13439">
    <property type="entry name" value="Glyco_transf_4"/>
    <property type="match status" value="1"/>
</dbReference>
<reference evidence="2" key="1">
    <citation type="submission" date="2019-08" db="EMBL/GenBank/DDBJ databases">
        <authorList>
            <person name="Kucharzyk K."/>
            <person name="Murdoch R.W."/>
            <person name="Higgins S."/>
            <person name="Loffler F."/>
        </authorList>
    </citation>
    <scope>NUCLEOTIDE SEQUENCE</scope>
</reference>
<dbReference type="AlphaFoldDB" id="A0A644WV78"/>
<dbReference type="InterPro" id="IPR028098">
    <property type="entry name" value="Glyco_trans_4-like_N"/>
</dbReference>
<dbReference type="Pfam" id="PF13692">
    <property type="entry name" value="Glyco_trans_1_4"/>
    <property type="match status" value="1"/>
</dbReference>
<dbReference type="SUPFAM" id="SSF53756">
    <property type="entry name" value="UDP-Glycosyltransferase/glycogen phosphorylase"/>
    <property type="match status" value="1"/>
</dbReference>
<gene>
    <name evidence="2" type="ORF">SDC9_52269</name>
</gene>
<name>A0A644WV78_9ZZZZ</name>
<comment type="caution">
    <text evidence="2">The sequence shown here is derived from an EMBL/GenBank/DDBJ whole genome shotgun (WGS) entry which is preliminary data.</text>
</comment>
<dbReference type="PANTHER" id="PTHR12526:SF630">
    <property type="entry name" value="GLYCOSYLTRANSFERASE"/>
    <property type="match status" value="1"/>
</dbReference>
<proteinExistence type="predicted"/>
<dbReference type="CDD" id="cd03801">
    <property type="entry name" value="GT4_PimA-like"/>
    <property type="match status" value="1"/>
</dbReference>
<feature type="domain" description="Glycosyltransferase subfamily 4-like N-terminal" evidence="1">
    <location>
        <begin position="6"/>
        <end position="183"/>
    </location>
</feature>
<evidence type="ECO:0000259" key="1">
    <source>
        <dbReference type="Pfam" id="PF13439"/>
    </source>
</evidence>
<dbReference type="PANTHER" id="PTHR12526">
    <property type="entry name" value="GLYCOSYLTRANSFERASE"/>
    <property type="match status" value="1"/>
</dbReference>
<sequence>MKAVRDGLISAGHSVHTFTLSTPKFPVVEETAAGMEAFSYCYVDTTVRIWPAFRDLCLNRSYHISRFYHNKTSEQLLQLLRKSEFDAILIESIFMMPYFRLIRENFSGPVILRAHNIEHLIWQRIAENESNILKKRYLKTLSRQLKRFELNCFLQADAIATISEVDEDIVRRMVPAAEVKTIPFAISGNDILFAKKQFTVTFGHIGSMDWTPNSEGIDWFLNDAWPVIHKKHPEAIFRLAGRNMPQRFFNLEKSGIMTVGEVDNAAAFMQQLDLMIVPLLSGSGVRIKIAEALSLGVPVMTTAVGAEGLHVKNGHDIFICTSTDQIINGIDQIIENPGLLKSIADEGLKTIKAFHSSEAVTDGLVSLILKKMKA</sequence>
<organism evidence="2">
    <name type="scientific">bioreactor metagenome</name>
    <dbReference type="NCBI Taxonomy" id="1076179"/>
    <lineage>
        <taxon>unclassified sequences</taxon>
        <taxon>metagenomes</taxon>
        <taxon>ecological metagenomes</taxon>
    </lineage>
</organism>
<dbReference type="EMBL" id="VSSQ01001183">
    <property type="protein sequence ID" value="MPM05974.1"/>
    <property type="molecule type" value="Genomic_DNA"/>
</dbReference>
<protein>
    <recommendedName>
        <fullName evidence="1">Glycosyltransferase subfamily 4-like N-terminal domain-containing protein</fullName>
    </recommendedName>
</protein>
<accession>A0A644WV78</accession>
<evidence type="ECO:0000313" key="2">
    <source>
        <dbReference type="EMBL" id="MPM05974.1"/>
    </source>
</evidence>
<dbReference type="Gene3D" id="3.40.50.2000">
    <property type="entry name" value="Glycogen Phosphorylase B"/>
    <property type="match status" value="2"/>
</dbReference>